<dbReference type="AlphaFoldDB" id="A0A391NY79"/>
<feature type="non-terminal residue" evidence="1">
    <location>
        <position position="1"/>
    </location>
</feature>
<name>A0A391NY79_9EUKA</name>
<keyword evidence="2" id="KW-1185">Reference proteome</keyword>
<accession>A0A391NY79</accession>
<evidence type="ECO:0000313" key="2">
    <source>
        <dbReference type="Proteomes" id="UP000265618"/>
    </source>
</evidence>
<dbReference type="Proteomes" id="UP000265618">
    <property type="component" value="Unassembled WGS sequence"/>
</dbReference>
<evidence type="ECO:0000313" key="1">
    <source>
        <dbReference type="EMBL" id="GCA65480.1"/>
    </source>
</evidence>
<protein>
    <submittedName>
        <fullName evidence="1">Uncharacterized protein</fullName>
    </submittedName>
</protein>
<reference evidence="1 2" key="1">
    <citation type="journal article" date="2018" name="PLoS ONE">
        <title>The draft genome of Kipferlia bialata reveals reductive genome evolution in fornicate parasites.</title>
        <authorList>
            <person name="Tanifuji G."/>
            <person name="Takabayashi S."/>
            <person name="Kume K."/>
            <person name="Takagi M."/>
            <person name="Nakayama T."/>
            <person name="Kamikawa R."/>
            <person name="Inagaki Y."/>
            <person name="Hashimoto T."/>
        </authorList>
    </citation>
    <scope>NUCLEOTIDE SEQUENCE [LARGE SCALE GENOMIC DNA]</scope>
    <source>
        <strain evidence="1">NY0173</strain>
    </source>
</reference>
<proteinExistence type="predicted"/>
<dbReference type="EMBL" id="BDIP01011288">
    <property type="protein sequence ID" value="GCA65480.1"/>
    <property type="molecule type" value="Genomic_DNA"/>
</dbReference>
<gene>
    <name evidence="1" type="ORF">KIPB_017219</name>
</gene>
<organism evidence="1 2">
    <name type="scientific">Kipferlia bialata</name>
    <dbReference type="NCBI Taxonomy" id="797122"/>
    <lineage>
        <taxon>Eukaryota</taxon>
        <taxon>Metamonada</taxon>
        <taxon>Carpediemonas-like organisms</taxon>
        <taxon>Kipferlia</taxon>
    </lineage>
</organism>
<sequence length="36" mass="4098">QPIILCICGHRWRTMRKALTLCLVHECSRSIEGLCG</sequence>
<comment type="caution">
    <text evidence="1">The sequence shown here is derived from an EMBL/GenBank/DDBJ whole genome shotgun (WGS) entry which is preliminary data.</text>
</comment>